<reference evidence="3" key="1">
    <citation type="submission" date="2018-07" db="EMBL/GenBank/DDBJ databases">
        <authorList>
            <consortium name="Genoscope - CEA"/>
            <person name="William W."/>
        </authorList>
    </citation>
    <scope>NUCLEOTIDE SEQUENCE</scope>
    <source>
        <strain evidence="3">IK1</strain>
    </source>
</reference>
<dbReference type="Pfam" id="PF02272">
    <property type="entry name" value="DHHA1"/>
    <property type="match status" value="1"/>
</dbReference>
<dbReference type="Gene3D" id="3.10.310.30">
    <property type="match status" value="1"/>
</dbReference>
<accession>A0A653A9N8</accession>
<gene>
    <name evidence="3" type="ORF">TRIP_B330468</name>
</gene>
<dbReference type="SUPFAM" id="SSF64182">
    <property type="entry name" value="DHH phosphoesterases"/>
    <property type="match status" value="1"/>
</dbReference>
<evidence type="ECO:0000259" key="1">
    <source>
        <dbReference type="Pfam" id="PF01368"/>
    </source>
</evidence>
<dbReference type="EMBL" id="UPXX01000027">
    <property type="protein sequence ID" value="VBB44362.1"/>
    <property type="molecule type" value="Genomic_DNA"/>
</dbReference>
<dbReference type="InterPro" id="IPR001667">
    <property type="entry name" value="DDH_dom"/>
</dbReference>
<dbReference type="InterPro" id="IPR003156">
    <property type="entry name" value="DHHA1_dom"/>
</dbReference>
<dbReference type="GO" id="GO:0003676">
    <property type="term" value="F:nucleic acid binding"/>
    <property type="evidence" value="ECO:0007669"/>
    <property type="project" value="InterPro"/>
</dbReference>
<dbReference type="PANTHER" id="PTHR47618">
    <property type="entry name" value="BIFUNCTIONAL OLIGORIBONUCLEASE AND PAP PHOSPHATASE NRNA"/>
    <property type="match status" value="1"/>
</dbReference>
<sequence length="323" mass="35483">MLNELVRILREGRRFVITTHKHPDGDGLGAMFALGRSLRIAGKEAVLLSEEPLTPPFDRMRGAETVLQNYTPNGEPVTLILLDCADFDRPGKVVESFKGDAEVVNIDHHFTNTFFGRYNWVEPECSSTGELIYRLLQHAGFPIDREIAENLFIAIQSDTGSFRYENATAAAFSTAAALVGTYGVRPSRCARLILDEYPCARLYLLRSALGTLETHLRGKIAMVTVSLDMYREAHASTSDSDTFVDYPRFLSGVEIGVLVRQTAEDAYKFSLRSNDFADVAALAKQFGGGGHKRAAGFDAQGRLADIKLLFLGAAAEMLEAHAA</sequence>
<organism evidence="3">
    <name type="scientific">Uncultured Desulfatiglans sp</name>
    <dbReference type="NCBI Taxonomy" id="1748965"/>
    <lineage>
        <taxon>Bacteria</taxon>
        <taxon>Pseudomonadati</taxon>
        <taxon>Thermodesulfobacteriota</taxon>
        <taxon>Desulfobacteria</taxon>
        <taxon>Desulfatiglandales</taxon>
        <taxon>Desulfatiglandaceae</taxon>
        <taxon>Desulfatiglans</taxon>
        <taxon>environmental samples</taxon>
    </lineage>
</organism>
<dbReference type="InterPro" id="IPR051319">
    <property type="entry name" value="Oligoribo/pAp-PDE_c-di-AMP_PDE"/>
</dbReference>
<name>A0A653A9N8_UNCDX</name>
<dbReference type="PANTHER" id="PTHR47618:SF1">
    <property type="entry name" value="BIFUNCTIONAL OLIGORIBONUCLEASE AND PAP PHOSPHATASE NRNA"/>
    <property type="match status" value="1"/>
</dbReference>
<dbReference type="InterPro" id="IPR038763">
    <property type="entry name" value="DHH_sf"/>
</dbReference>
<dbReference type="Gene3D" id="3.90.1640.10">
    <property type="entry name" value="inorganic pyrophosphatase (n-terminal core)"/>
    <property type="match status" value="1"/>
</dbReference>
<feature type="domain" description="DDH" evidence="1">
    <location>
        <begin position="15"/>
        <end position="155"/>
    </location>
</feature>
<dbReference type="Pfam" id="PF01368">
    <property type="entry name" value="DHH"/>
    <property type="match status" value="1"/>
</dbReference>
<proteinExistence type="predicted"/>
<dbReference type="AlphaFoldDB" id="A0A653A9N8"/>
<feature type="domain" description="DHHA1" evidence="2">
    <location>
        <begin position="232"/>
        <end position="300"/>
    </location>
</feature>
<evidence type="ECO:0000313" key="3">
    <source>
        <dbReference type="EMBL" id="VBB44362.1"/>
    </source>
</evidence>
<protein>
    <submittedName>
        <fullName evidence="3">DHHA1 domain protein</fullName>
    </submittedName>
</protein>
<evidence type="ECO:0000259" key="2">
    <source>
        <dbReference type="Pfam" id="PF02272"/>
    </source>
</evidence>